<evidence type="ECO:0000259" key="9">
    <source>
        <dbReference type="Pfam" id="PF05504"/>
    </source>
</evidence>
<feature type="chain" id="PRO_5038638474" description="Germination protein Ger(X)C" evidence="8">
    <location>
        <begin position="22"/>
        <end position="398"/>
    </location>
</feature>
<evidence type="ECO:0000256" key="7">
    <source>
        <dbReference type="ARBA" id="ARBA00023288"/>
    </source>
</evidence>
<dbReference type="Pfam" id="PF25198">
    <property type="entry name" value="Spore_GerAC_N"/>
    <property type="match status" value="1"/>
</dbReference>
<dbReference type="PANTHER" id="PTHR35789">
    <property type="entry name" value="SPORE GERMINATION PROTEIN B3"/>
    <property type="match status" value="1"/>
</dbReference>
<gene>
    <name evidence="11" type="ORF">B2K_24075</name>
</gene>
<dbReference type="InterPro" id="IPR057336">
    <property type="entry name" value="GerAC_N"/>
</dbReference>
<keyword evidence="5" id="KW-0472">Membrane</keyword>
<feature type="domain" description="Spore germination protein N-terminal" evidence="10">
    <location>
        <begin position="24"/>
        <end position="200"/>
    </location>
</feature>
<dbReference type="Pfam" id="PF05504">
    <property type="entry name" value="Spore_GerAC"/>
    <property type="match status" value="1"/>
</dbReference>
<comment type="similarity">
    <text evidence="2">Belongs to the GerABKC lipoprotein family.</text>
</comment>
<proteinExistence type="inferred from homology"/>
<dbReference type="InterPro" id="IPR038501">
    <property type="entry name" value="Spore_GerAC_C_sf"/>
</dbReference>
<evidence type="ECO:0000313" key="11">
    <source>
        <dbReference type="EMBL" id="AFH63726.2"/>
    </source>
</evidence>
<dbReference type="RefSeq" id="WP_016362797.1">
    <property type="nucleotide sequence ID" value="NC_017672.3"/>
</dbReference>
<keyword evidence="4 8" id="KW-0732">Signal</keyword>
<dbReference type="GO" id="GO:0009847">
    <property type="term" value="P:spore germination"/>
    <property type="evidence" value="ECO:0007669"/>
    <property type="project" value="InterPro"/>
</dbReference>
<dbReference type="GO" id="GO:0016020">
    <property type="term" value="C:membrane"/>
    <property type="evidence" value="ECO:0007669"/>
    <property type="project" value="UniProtKB-SubCell"/>
</dbReference>
<evidence type="ECO:0000256" key="3">
    <source>
        <dbReference type="ARBA" id="ARBA00022544"/>
    </source>
</evidence>
<dbReference type="Proteomes" id="UP000007392">
    <property type="component" value="Chromosome"/>
</dbReference>
<dbReference type="PROSITE" id="PS51257">
    <property type="entry name" value="PROKAR_LIPOPROTEIN"/>
    <property type="match status" value="1"/>
</dbReference>
<accession>I0BMX9</accession>
<dbReference type="EMBL" id="CP003422">
    <property type="protein sequence ID" value="AFH63726.2"/>
    <property type="molecule type" value="Genomic_DNA"/>
</dbReference>
<organism evidence="11 12">
    <name type="scientific">Paenibacillus mucilaginosus K02</name>
    <dbReference type="NCBI Taxonomy" id="997761"/>
    <lineage>
        <taxon>Bacteria</taxon>
        <taxon>Bacillati</taxon>
        <taxon>Bacillota</taxon>
        <taxon>Bacilli</taxon>
        <taxon>Bacillales</taxon>
        <taxon>Paenibacillaceae</taxon>
        <taxon>Paenibacillus</taxon>
    </lineage>
</organism>
<feature type="domain" description="Spore germination GerAC-like C-terminal" evidence="9">
    <location>
        <begin position="220"/>
        <end position="383"/>
    </location>
</feature>
<evidence type="ECO:0000256" key="6">
    <source>
        <dbReference type="ARBA" id="ARBA00023139"/>
    </source>
</evidence>
<evidence type="ECO:0000256" key="5">
    <source>
        <dbReference type="ARBA" id="ARBA00023136"/>
    </source>
</evidence>
<dbReference type="AlphaFoldDB" id="I0BMX9"/>
<evidence type="ECO:0000256" key="1">
    <source>
        <dbReference type="ARBA" id="ARBA00004635"/>
    </source>
</evidence>
<keyword evidence="6" id="KW-0564">Palmitate</keyword>
<evidence type="ECO:0000256" key="4">
    <source>
        <dbReference type="ARBA" id="ARBA00022729"/>
    </source>
</evidence>
<evidence type="ECO:0000259" key="10">
    <source>
        <dbReference type="Pfam" id="PF25198"/>
    </source>
</evidence>
<dbReference type="Gene3D" id="3.30.300.210">
    <property type="entry name" value="Nutrient germinant receptor protein C, domain 3"/>
    <property type="match status" value="1"/>
</dbReference>
<name>I0BMX9_9BACL</name>
<evidence type="ECO:0000256" key="8">
    <source>
        <dbReference type="SAM" id="SignalP"/>
    </source>
</evidence>
<keyword evidence="3" id="KW-0309">Germination</keyword>
<dbReference type="InterPro" id="IPR008844">
    <property type="entry name" value="Spore_GerAC-like"/>
</dbReference>
<evidence type="ECO:0000313" key="12">
    <source>
        <dbReference type="Proteomes" id="UP000007392"/>
    </source>
</evidence>
<dbReference type="NCBIfam" id="TIGR02887">
    <property type="entry name" value="spore_ger_x_C"/>
    <property type="match status" value="1"/>
</dbReference>
<keyword evidence="7" id="KW-0449">Lipoprotein</keyword>
<dbReference type="InterPro" id="IPR046953">
    <property type="entry name" value="Spore_GerAC-like_C"/>
</dbReference>
<evidence type="ECO:0000256" key="2">
    <source>
        <dbReference type="ARBA" id="ARBA00007886"/>
    </source>
</evidence>
<comment type="subcellular location">
    <subcellularLocation>
        <location evidence="1">Membrane</location>
        <topology evidence="1">Lipid-anchor</topology>
    </subcellularLocation>
</comment>
<reference evidence="11 12" key="1">
    <citation type="submission" date="2013-06" db="EMBL/GenBank/DDBJ databases">
        <title>Complete genome sequence of Paenibacillus mucilaginosus K02.</title>
        <authorList>
            <person name="Xiao B."/>
            <person name="Sun L."/>
            <person name="Xiao L."/>
            <person name="Lian B."/>
        </authorList>
    </citation>
    <scope>NUCLEOTIDE SEQUENCE [LARGE SCALE GENOMIC DNA]</scope>
    <source>
        <strain evidence="11 12">K02</strain>
    </source>
</reference>
<protein>
    <recommendedName>
        <fullName evidence="13">Germination protein Ger(X)C</fullName>
    </recommendedName>
</protein>
<feature type="signal peptide" evidence="8">
    <location>
        <begin position="1"/>
        <end position="21"/>
    </location>
</feature>
<dbReference type="HOGENOM" id="CLU_051140_0_0_9"/>
<dbReference type="PANTHER" id="PTHR35789:SF1">
    <property type="entry name" value="SPORE GERMINATION PROTEIN B3"/>
    <property type="match status" value="1"/>
</dbReference>
<sequence length="398" mass="43324">MKGRRASLALLAVLSLGGLTACWDRKEVNDVAFVLGTAVDKEGSKYRLTVQVALPGQMGGAGSKGGGGGTAGGSKSWYLQTMTGDTLRAANQYGQRSNSRILYFAHRRSLMLGEELAKEGVSEVLDVVGRIPQNRMSTYVVVTRGKAADIMKASPPTEPFPSEMIRELVARGIKNPRTVKHFVNDLLTDGVDPIAPVIDIEKLIQLGKDDPKTNLRLDTTGIFRHDKLVGFLSTNEAVYLLMAMGELRLPELSTPAPKGGGKLTVQVQESAVSIEPVSGPDGVEIRLKYMGKASVVENLSKSRFSTEAELRQFEKSFAEQVKKGMEAVIGKLQKEYRADSIGFGKQIHNKMPGEWKKLSPVWEEAYPKLKVAVEIHMRIENIGGLLEPLGNGEGEFKG</sequence>
<dbReference type="KEGG" id="pmw:B2K_24075"/>
<evidence type="ECO:0008006" key="13">
    <source>
        <dbReference type="Google" id="ProtNLM"/>
    </source>
</evidence>